<proteinExistence type="predicted"/>
<organism evidence="3 4">
    <name type="scientific">Labilithrix luteola</name>
    <dbReference type="NCBI Taxonomy" id="1391654"/>
    <lineage>
        <taxon>Bacteria</taxon>
        <taxon>Pseudomonadati</taxon>
        <taxon>Myxococcota</taxon>
        <taxon>Polyangia</taxon>
        <taxon>Polyangiales</taxon>
        <taxon>Labilitrichaceae</taxon>
        <taxon>Labilithrix</taxon>
    </lineage>
</organism>
<reference evidence="3 4" key="1">
    <citation type="submission" date="2015-08" db="EMBL/GenBank/DDBJ databases">
        <authorList>
            <person name="Babu N.S."/>
            <person name="Beckwith C.J."/>
            <person name="Beseler K.G."/>
            <person name="Brison A."/>
            <person name="Carone J.V."/>
            <person name="Caskin T.P."/>
            <person name="Diamond M."/>
            <person name="Durham M.E."/>
            <person name="Foxe J.M."/>
            <person name="Go M."/>
            <person name="Henderson B.A."/>
            <person name="Jones I.B."/>
            <person name="McGettigan J.A."/>
            <person name="Micheletti S.J."/>
            <person name="Nasrallah M.E."/>
            <person name="Ortiz D."/>
            <person name="Piller C.R."/>
            <person name="Privatt S.R."/>
            <person name="Schneider S.L."/>
            <person name="Sharp S."/>
            <person name="Smith T.C."/>
            <person name="Stanton J.D."/>
            <person name="Ullery H.E."/>
            <person name="Wilson R.J."/>
            <person name="Serrano M.G."/>
            <person name="Buck G."/>
            <person name="Lee V."/>
            <person name="Wang Y."/>
            <person name="Carvalho R."/>
            <person name="Voegtly L."/>
            <person name="Shi R."/>
            <person name="Duckworth R."/>
            <person name="Johnson A."/>
            <person name="Loviza R."/>
            <person name="Walstead R."/>
            <person name="Shah Z."/>
            <person name="Kiflezghi M."/>
            <person name="Wade K."/>
            <person name="Ball S.L."/>
            <person name="Bradley K.W."/>
            <person name="Asai D.J."/>
            <person name="Bowman C.A."/>
            <person name="Russell D.A."/>
            <person name="Pope W.H."/>
            <person name="Jacobs-Sera D."/>
            <person name="Hendrix R.W."/>
            <person name="Hatfull G.F."/>
        </authorList>
    </citation>
    <scope>NUCLEOTIDE SEQUENCE [LARGE SCALE GENOMIC DNA]</scope>
    <source>
        <strain evidence="3 4">DSM 27648</strain>
    </source>
</reference>
<evidence type="ECO:0000313" key="3">
    <source>
        <dbReference type="EMBL" id="AKU98408.1"/>
    </source>
</evidence>
<evidence type="ECO:0000256" key="1">
    <source>
        <dbReference type="SAM" id="MobiDB-lite"/>
    </source>
</evidence>
<protein>
    <recommendedName>
        <fullName evidence="5">Type IV fimbrial biogenesis protein PilY1</fullName>
    </recommendedName>
</protein>
<dbReference type="KEGG" id="llu:AKJ09_05072"/>
<dbReference type="STRING" id="1391654.AKJ09_05072"/>
<dbReference type="AlphaFoldDB" id="A0A0K1PY00"/>
<evidence type="ECO:0000313" key="4">
    <source>
        <dbReference type="Proteomes" id="UP000064967"/>
    </source>
</evidence>
<name>A0A0K1PY00_9BACT</name>
<keyword evidence="4" id="KW-1185">Reference proteome</keyword>
<evidence type="ECO:0008006" key="5">
    <source>
        <dbReference type="Google" id="ProtNLM"/>
    </source>
</evidence>
<feature type="signal peptide" evidence="2">
    <location>
        <begin position="1"/>
        <end position="27"/>
    </location>
</feature>
<gene>
    <name evidence="3" type="ORF">AKJ09_05072</name>
</gene>
<evidence type="ECO:0000256" key="2">
    <source>
        <dbReference type="SAM" id="SignalP"/>
    </source>
</evidence>
<sequence length="434" mass="46328">MTMTAITNRRILFSALLASALAAPAIACSTGDDTNVTNDDGQPDASAPDAPSIPKGGEDASVPDADAGIDAAVPPRTCSEDAVCYTTLPPKSFLRDVWSAGDGVIWAVGWADPLLYNADGLILRWDGTAWTEHSRIPLRLNAIWGSSATDIWVGGDGGLFHGTGPSSAAITWTKVRSEPIVSIWGSSANDVWAVGHTQDKLDGKVLHYRGPSAEGDGWEIDPISSRPAAFRKVWGSSASDVWLGANEFSTCGYPQCNGTRAFALHRAPDGTWSEDGLPDFVGITAVHHGSEFSGGGSITEGSVWMMGSRSPTTYEPPAYGLITDILFVGTRKADGSGYSWTDTTFGSCSGYDCKGVWFNRAVWGKTPNDVYLAGDKGQLRHWNGTSFTYVKTRLDKLPLMTSFYGMWGSSSTDLWIVGDEIALHKVAKSDPTNL</sequence>
<keyword evidence="2" id="KW-0732">Signal</keyword>
<accession>A0A0K1PY00</accession>
<dbReference type="Proteomes" id="UP000064967">
    <property type="component" value="Chromosome"/>
</dbReference>
<feature type="chain" id="PRO_5005466213" description="Type IV fimbrial biogenesis protein PilY1" evidence="2">
    <location>
        <begin position="28"/>
        <end position="434"/>
    </location>
</feature>
<feature type="region of interest" description="Disordered" evidence="1">
    <location>
        <begin position="33"/>
        <end position="73"/>
    </location>
</feature>
<feature type="compositionally biased region" description="Low complexity" evidence="1">
    <location>
        <begin position="33"/>
        <end position="52"/>
    </location>
</feature>
<dbReference type="EMBL" id="CP012333">
    <property type="protein sequence ID" value="AKU98408.1"/>
    <property type="molecule type" value="Genomic_DNA"/>
</dbReference>